<keyword evidence="2" id="KW-1185">Reference proteome</keyword>
<name>A0A5Q4Z8C8_9BURK</name>
<evidence type="ECO:0000313" key="1">
    <source>
        <dbReference type="EMBL" id="VVD26497.1"/>
    </source>
</evidence>
<dbReference type="Proteomes" id="UP000325811">
    <property type="component" value="Chromosome I"/>
</dbReference>
<dbReference type="AlphaFoldDB" id="A0A5Q4Z8C8"/>
<proteinExistence type="predicted"/>
<organism evidence="1 2">
    <name type="scientific">Paraburkholderia dioscoreae</name>
    <dbReference type="NCBI Taxonomy" id="2604047"/>
    <lineage>
        <taxon>Bacteria</taxon>
        <taxon>Pseudomonadati</taxon>
        <taxon>Pseudomonadota</taxon>
        <taxon>Betaproteobacteria</taxon>
        <taxon>Burkholderiales</taxon>
        <taxon>Burkholderiaceae</taxon>
        <taxon>Paraburkholderia</taxon>
    </lineage>
</organism>
<dbReference type="EMBL" id="LR699553">
    <property type="protein sequence ID" value="VVD26497.1"/>
    <property type="molecule type" value="Genomic_DNA"/>
</dbReference>
<sequence>MAYDYMTRVGLNRPVDESEATRRIDVRKPVADEAADAYTVFSMNDVYLEVCDGSYPQVGWCLLAFLVGFPASHFLRICASLAKQHMATPCQLLSRSVFSAIALGSHQARALYRVFLAWRCRQAC</sequence>
<gene>
    <name evidence="1" type="ORF">PDMSB3_0035</name>
</gene>
<accession>A0A5Q4Z8C8</accession>
<dbReference type="KEGG" id="pdio:PDMSB3_0035"/>
<reference evidence="1 2" key="1">
    <citation type="submission" date="2019-08" db="EMBL/GenBank/DDBJ databases">
        <authorList>
            <person name="Herpell B J."/>
        </authorList>
    </citation>
    <scope>NUCLEOTIDE SEQUENCE [LARGE SCALE GENOMIC DNA]</scope>
    <source>
        <strain evidence="2">Msb3</strain>
    </source>
</reference>
<evidence type="ECO:0000313" key="2">
    <source>
        <dbReference type="Proteomes" id="UP000325811"/>
    </source>
</evidence>
<protein>
    <submittedName>
        <fullName evidence="1">Uncharacterized protein</fullName>
    </submittedName>
</protein>